<proteinExistence type="predicted"/>
<reference evidence="3" key="1">
    <citation type="journal article" date="2014" name="Front. Microbiol.">
        <title>High frequency of phylogenetically diverse reductive dehalogenase-homologous genes in deep subseafloor sedimentary metagenomes.</title>
        <authorList>
            <person name="Kawai M."/>
            <person name="Futagami T."/>
            <person name="Toyoda A."/>
            <person name="Takaki Y."/>
            <person name="Nishi S."/>
            <person name="Hori S."/>
            <person name="Arai W."/>
            <person name="Tsubouchi T."/>
            <person name="Morono Y."/>
            <person name="Uchiyama I."/>
            <person name="Ito T."/>
            <person name="Fujiyama A."/>
            <person name="Inagaki F."/>
            <person name="Takami H."/>
        </authorList>
    </citation>
    <scope>NUCLEOTIDE SEQUENCE</scope>
    <source>
        <strain evidence="3">Expedition CK06-06</strain>
    </source>
</reference>
<dbReference type="EMBL" id="BARW01028310">
    <property type="protein sequence ID" value="GAJ11521.1"/>
    <property type="molecule type" value="Genomic_DNA"/>
</dbReference>
<dbReference type="PRINTS" id="PR00132">
    <property type="entry name" value="GLHYDRLASE2"/>
</dbReference>
<dbReference type="Pfam" id="PF00703">
    <property type="entry name" value="Glyco_hydro_2"/>
    <property type="match status" value="1"/>
</dbReference>
<gene>
    <name evidence="3" type="ORF">S12H4_45732</name>
</gene>
<dbReference type="InterPro" id="IPR006102">
    <property type="entry name" value="Ig-like_GH2"/>
</dbReference>
<dbReference type="SUPFAM" id="SSF51445">
    <property type="entry name" value="(Trans)glycosidases"/>
    <property type="match status" value="1"/>
</dbReference>
<feature type="domain" description="Glycoside hydrolase family 2 catalytic" evidence="2">
    <location>
        <begin position="62"/>
        <end position="185"/>
    </location>
</feature>
<evidence type="ECO:0008006" key="4">
    <source>
        <dbReference type="Google" id="ProtNLM"/>
    </source>
</evidence>
<name>X1VCN7_9ZZZZ</name>
<dbReference type="InterPro" id="IPR006101">
    <property type="entry name" value="Glyco_hydro_2"/>
</dbReference>
<dbReference type="InterPro" id="IPR006103">
    <property type="entry name" value="Glyco_hydro_2_cat"/>
</dbReference>
<dbReference type="InterPro" id="IPR017853">
    <property type="entry name" value="GH"/>
</dbReference>
<feature type="domain" description="Glycoside hydrolase family 2 immunoglobulin-like beta-sandwich" evidence="1">
    <location>
        <begin position="6"/>
        <end position="55"/>
    </location>
</feature>
<dbReference type="InterPro" id="IPR013783">
    <property type="entry name" value="Ig-like_fold"/>
</dbReference>
<dbReference type="GO" id="GO:0004553">
    <property type="term" value="F:hydrolase activity, hydrolyzing O-glycosyl compounds"/>
    <property type="evidence" value="ECO:0007669"/>
    <property type="project" value="InterPro"/>
</dbReference>
<dbReference type="PANTHER" id="PTHR42732">
    <property type="entry name" value="BETA-GALACTOSIDASE"/>
    <property type="match status" value="1"/>
</dbReference>
<feature type="non-terminal residue" evidence="3">
    <location>
        <position position="200"/>
    </location>
</feature>
<dbReference type="PANTHER" id="PTHR42732:SF1">
    <property type="entry name" value="BETA-MANNOSIDASE"/>
    <property type="match status" value="1"/>
</dbReference>
<accession>X1VCN7</accession>
<protein>
    <recommendedName>
        <fullName evidence="4">Glycoside hydrolase family 2 catalytic domain-containing protein</fullName>
    </recommendedName>
</protein>
<dbReference type="Pfam" id="PF02836">
    <property type="entry name" value="Glyco_hydro_2_C"/>
    <property type="match status" value="1"/>
</dbReference>
<dbReference type="InterPro" id="IPR051913">
    <property type="entry name" value="GH2_Domain-Containing"/>
</dbReference>
<dbReference type="AlphaFoldDB" id="X1VCN7"/>
<organism evidence="3">
    <name type="scientific">marine sediment metagenome</name>
    <dbReference type="NCBI Taxonomy" id="412755"/>
    <lineage>
        <taxon>unclassified sequences</taxon>
        <taxon>metagenomes</taxon>
        <taxon>ecological metagenomes</taxon>
    </lineage>
</organism>
<dbReference type="Gene3D" id="3.20.20.80">
    <property type="entry name" value="Glycosidases"/>
    <property type="match status" value="1"/>
</dbReference>
<evidence type="ECO:0000259" key="2">
    <source>
        <dbReference type="Pfam" id="PF02836"/>
    </source>
</evidence>
<evidence type="ECO:0000313" key="3">
    <source>
        <dbReference type="EMBL" id="GAJ11521.1"/>
    </source>
</evidence>
<dbReference type="SUPFAM" id="SSF49303">
    <property type="entry name" value="beta-Galactosidase/glucuronidase domain"/>
    <property type="match status" value="1"/>
</dbReference>
<comment type="caution">
    <text evidence="3">The sequence shown here is derived from an EMBL/GenBank/DDBJ whole genome shotgun (WGS) entry which is preliminary data.</text>
</comment>
<dbReference type="InterPro" id="IPR036156">
    <property type="entry name" value="Beta-gal/glucu_dom_sf"/>
</dbReference>
<dbReference type="GO" id="GO:0005975">
    <property type="term" value="P:carbohydrate metabolic process"/>
    <property type="evidence" value="ECO:0007669"/>
    <property type="project" value="InterPro"/>
</dbReference>
<dbReference type="Gene3D" id="2.60.40.10">
    <property type="entry name" value="Immunoglobulins"/>
    <property type="match status" value="1"/>
</dbReference>
<evidence type="ECO:0000259" key="1">
    <source>
        <dbReference type="Pfam" id="PF00703"/>
    </source>
</evidence>
<sequence>MQTIEAGKSADFSQDIPVKNPKLWDTDNPVLYSAVSKVSIGGKVVDDTVTPFGIRWFEFKADTGFWLNGKNMKIKGVCLHHDCGALGAAVPLRAWERRLERLKQVGVNAIRTAHNPVAPEFLDLCDRMGFLVMHEILDTWTATKNHADFGYQHFFREWWQADTRDTVLRDRNHPCIIIYSAGNEIRDNLNSEWGFETLKA</sequence>